<dbReference type="Pfam" id="PF00328">
    <property type="entry name" value="His_Phos_2"/>
    <property type="match status" value="1"/>
</dbReference>
<dbReference type="CDD" id="cd07061">
    <property type="entry name" value="HP_HAP_like"/>
    <property type="match status" value="1"/>
</dbReference>
<dbReference type="PIRSF" id="PIRSF000894">
    <property type="entry name" value="Acid_phosphatase"/>
    <property type="match status" value="1"/>
</dbReference>
<gene>
    <name evidence="2" type="primary">PHO5</name>
    <name evidence="2" type="ORF">PHYPSEUDO_008121</name>
</gene>
<evidence type="ECO:0000256" key="1">
    <source>
        <dbReference type="ARBA" id="ARBA00022801"/>
    </source>
</evidence>
<organism evidence="2 3">
    <name type="scientific">Phytophthora pseudosyringae</name>
    <dbReference type="NCBI Taxonomy" id="221518"/>
    <lineage>
        <taxon>Eukaryota</taxon>
        <taxon>Sar</taxon>
        <taxon>Stramenopiles</taxon>
        <taxon>Oomycota</taxon>
        <taxon>Peronosporomycetes</taxon>
        <taxon>Peronosporales</taxon>
        <taxon>Peronosporaceae</taxon>
        <taxon>Phytophthora</taxon>
    </lineage>
</organism>
<dbReference type="EMBL" id="JAGDFM010000329">
    <property type="protein sequence ID" value="KAG7379779.1"/>
    <property type="molecule type" value="Genomic_DNA"/>
</dbReference>
<accession>A0A8T1VHW8</accession>
<dbReference type="PANTHER" id="PTHR20963:SF18">
    <property type="entry name" value="ACID PHOSPHATASE PHO11-RELATED"/>
    <property type="match status" value="1"/>
</dbReference>
<dbReference type="PANTHER" id="PTHR20963">
    <property type="entry name" value="MULTIPLE INOSITOL POLYPHOSPHATE PHOSPHATASE-RELATED"/>
    <property type="match status" value="1"/>
</dbReference>
<keyword evidence="1" id="KW-0378">Hydrolase</keyword>
<reference evidence="2" key="1">
    <citation type="submission" date="2021-02" db="EMBL/GenBank/DDBJ databases">
        <authorList>
            <person name="Palmer J.M."/>
        </authorList>
    </citation>
    <scope>NUCLEOTIDE SEQUENCE</scope>
    <source>
        <strain evidence="2">SCRP734</strain>
    </source>
</reference>
<dbReference type="InterPro" id="IPR016274">
    <property type="entry name" value="Histidine_acid_Pase_euk"/>
</dbReference>
<proteinExistence type="predicted"/>
<comment type="caution">
    <text evidence="2">The sequence shown here is derived from an EMBL/GenBank/DDBJ whole genome shotgun (WGS) entry which is preliminary data.</text>
</comment>
<dbReference type="InterPro" id="IPR000560">
    <property type="entry name" value="His_Pase_clade-2"/>
</dbReference>
<dbReference type="AlphaFoldDB" id="A0A8T1VHW8"/>
<keyword evidence="3" id="KW-1185">Reference proteome</keyword>
<evidence type="ECO:0000313" key="2">
    <source>
        <dbReference type="EMBL" id="KAG7379779.1"/>
    </source>
</evidence>
<evidence type="ECO:0000313" key="3">
    <source>
        <dbReference type="Proteomes" id="UP000694044"/>
    </source>
</evidence>
<name>A0A8T1VHW8_9STRA</name>
<sequence length="509" mass="55992">MRFGRQAPAESQGDDGLRPWTGWSPALTAHFPFRLVIPTLRSTYWLPMRTVSALLPVLLAAGTVQAYSEGFDLTDHTSQLNFYHQAATDLTADQVALDDICVVDQVHVVNGGGSAIIMRHGTRYPSSGSYSGLESFAETVAEYLSWPNMSDTMAEELQFLKTWNLTDLIPHPDIEVDNITALGLQEAHDVGSTFRSKYAPLYDAKETVWTNAKERVVRTAKSFMSGFHGQDWDSNLLVQVSNTDETLGGNTLTPIDTCPNFDGDESSGQTAFAGATGWQNALAERLESLWPGFGFSTGVALTVMDLCMYQRNYLGKDHLDFCQIFTDDEWEHYGYHKDLGYYYGSGYGVALAPTVGFPYAEAVTNLLSETETAYCQKIFVSFSQDTQLNAMYSGFGLNYDETYPTDAINATRNFRSSRVVAMGSRLVTERITCDGESYVRFNINDQVAPLPGCQNGPGLTCPLAEFVQLMEARKTEVGDFVTECASTGGSSALTIFENPVMNQCAVTSC</sequence>
<protein>
    <submittedName>
        <fullName evidence="2">Acid phosphatase pho5</fullName>
    </submittedName>
</protein>
<dbReference type="GO" id="GO:0003993">
    <property type="term" value="F:acid phosphatase activity"/>
    <property type="evidence" value="ECO:0007669"/>
    <property type="project" value="TreeGrafter"/>
</dbReference>
<dbReference type="OrthoDB" id="6509975at2759"/>
<dbReference type="Proteomes" id="UP000694044">
    <property type="component" value="Unassembled WGS sequence"/>
</dbReference>